<organism evidence="3 4">
    <name type="scientific">Bifidobacterium merycicum</name>
    <dbReference type="NCBI Taxonomy" id="78345"/>
    <lineage>
        <taxon>Bacteria</taxon>
        <taxon>Bacillati</taxon>
        <taxon>Actinomycetota</taxon>
        <taxon>Actinomycetes</taxon>
        <taxon>Bifidobacteriales</taxon>
        <taxon>Bifidobacteriaceae</taxon>
        <taxon>Bifidobacterium</taxon>
    </lineage>
</organism>
<sequence>MGFEQEAFDRLVQTTWGKRSQMQREMSRGVKGEPFVVQELYIKGAMTPSQIAQAMRATTGRVSTLLAGLEKKGQIVREPDPEDRRSVHVKLTKIGEERAHKQREDMREAICWIFSQMGERRTREFIDLTDEFTTYMTLCMPGKSRPTPEQVKQAFDKANEPGSGSREQ</sequence>
<evidence type="ECO:0000313" key="4">
    <source>
        <dbReference type="Proteomes" id="UP000029060"/>
    </source>
</evidence>
<dbReference type="PANTHER" id="PTHR33164:SF43">
    <property type="entry name" value="HTH-TYPE TRANSCRIPTIONAL REPRESSOR YETL"/>
    <property type="match status" value="1"/>
</dbReference>
<feature type="region of interest" description="Disordered" evidence="1">
    <location>
        <begin position="141"/>
        <end position="168"/>
    </location>
</feature>
<dbReference type="Pfam" id="PF01047">
    <property type="entry name" value="MarR"/>
    <property type="match status" value="1"/>
</dbReference>
<dbReference type="PRINTS" id="PR00598">
    <property type="entry name" value="HTHMARR"/>
</dbReference>
<dbReference type="OrthoDB" id="3237509at2"/>
<dbReference type="InterPro" id="IPR036390">
    <property type="entry name" value="WH_DNA-bd_sf"/>
</dbReference>
<dbReference type="GO" id="GO:0006950">
    <property type="term" value="P:response to stress"/>
    <property type="evidence" value="ECO:0007669"/>
    <property type="project" value="TreeGrafter"/>
</dbReference>
<dbReference type="InterPro" id="IPR036388">
    <property type="entry name" value="WH-like_DNA-bd_sf"/>
</dbReference>
<dbReference type="InterPro" id="IPR000835">
    <property type="entry name" value="HTH_MarR-typ"/>
</dbReference>
<dbReference type="EMBL" id="JGZC01000010">
    <property type="protein sequence ID" value="KFI69030.1"/>
    <property type="molecule type" value="Genomic_DNA"/>
</dbReference>
<proteinExistence type="predicted"/>
<dbReference type="PROSITE" id="PS50995">
    <property type="entry name" value="HTH_MARR_2"/>
    <property type="match status" value="1"/>
</dbReference>
<name>A0A087BDD0_9BIFI</name>
<dbReference type="GO" id="GO:0003700">
    <property type="term" value="F:DNA-binding transcription factor activity"/>
    <property type="evidence" value="ECO:0007669"/>
    <property type="project" value="InterPro"/>
</dbReference>
<dbReference type="SUPFAM" id="SSF46785">
    <property type="entry name" value="Winged helix' DNA-binding domain"/>
    <property type="match status" value="1"/>
</dbReference>
<dbReference type="eggNOG" id="COG1846">
    <property type="taxonomic scope" value="Bacteria"/>
</dbReference>
<dbReference type="SMART" id="SM00347">
    <property type="entry name" value="HTH_MARR"/>
    <property type="match status" value="1"/>
</dbReference>
<keyword evidence="4" id="KW-1185">Reference proteome</keyword>
<reference evidence="3 4" key="1">
    <citation type="submission" date="2014-03" db="EMBL/GenBank/DDBJ databases">
        <title>Genomics of Bifidobacteria.</title>
        <authorList>
            <person name="Ventura M."/>
            <person name="Milani C."/>
            <person name="Lugli G.A."/>
        </authorList>
    </citation>
    <scope>NUCLEOTIDE SEQUENCE [LARGE SCALE GENOMIC DNA]</scope>
    <source>
        <strain evidence="3 4">LMG 11341</strain>
    </source>
</reference>
<dbReference type="AlphaFoldDB" id="A0A087BDD0"/>
<dbReference type="PANTHER" id="PTHR33164">
    <property type="entry name" value="TRANSCRIPTIONAL REGULATOR, MARR FAMILY"/>
    <property type="match status" value="1"/>
</dbReference>
<comment type="caution">
    <text evidence="3">The sequence shown here is derived from an EMBL/GenBank/DDBJ whole genome shotgun (WGS) entry which is preliminary data.</text>
</comment>
<feature type="domain" description="HTH marR-type" evidence="2">
    <location>
        <begin position="1"/>
        <end position="134"/>
    </location>
</feature>
<evidence type="ECO:0000313" key="3">
    <source>
        <dbReference type="EMBL" id="KFI69030.1"/>
    </source>
</evidence>
<evidence type="ECO:0000256" key="1">
    <source>
        <dbReference type="SAM" id="MobiDB-lite"/>
    </source>
</evidence>
<protein>
    <submittedName>
        <fullName evidence="3">MarR family transcriptional regulator</fullName>
    </submittedName>
</protein>
<accession>A0A087BDD0</accession>
<evidence type="ECO:0000259" key="2">
    <source>
        <dbReference type="PROSITE" id="PS50995"/>
    </source>
</evidence>
<dbReference type="STRING" id="78345.BMERY_0520"/>
<dbReference type="InterPro" id="IPR039422">
    <property type="entry name" value="MarR/SlyA-like"/>
</dbReference>
<gene>
    <name evidence="3" type="ORF">BMERY_0520</name>
</gene>
<dbReference type="Proteomes" id="UP000029060">
    <property type="component" value="Unassembled WGS sequence"/>
</dbReference>
<dbReference type="RefSeq" id="WP_033522563.1">
    <property type="nucleotide sequence ID" value="NZ_JAXJQO010000044.1"/>
</dbReference>
<dbReference type="Gene3D" id="1.10.10.10">
    <property type="entry name" value="Winged helix-like DNA-binding domain superfamily/Winged helix DNA-binding domain"/>
    <property type="match status" value="1"/>
</dbReference>